<proteinExistence type="predicted"/>
<protein>
    <recommendedName>
        <fullName evidence="3">Tetratricopeptide repeat protein</fullName>
    </recommendedName>
</protein>
<evidence type="ECO:0008006" key="3">
    <source>
        <dbReference type="Google" id="ProtNLM"/>
    </source>
</evidence>
<evidence type="ECO:0000313" key="1">
    <source>
        <dbReference type="EMBL" id="GAA2191144.1"/>
    </source>
</evidence>
<organism evidence="1 2">
    <name type="scientific">Streptomyces bangladeshensis</name>
    <dbReference type="NCBI Taxonomy" id="295352"/>
    <lineage>
        <taxon>Bacteria</taxon>
        <taxon>Bacillati</taxon>
        <taxon>Actinomycetota</taxon>
        <taxon>Actinomycetes</taxon>
        <taxon>Kitasatosporales</taxon>
        <taxon>Streptomycetaceae</taxon>
        <taxon>Streptomyces</taxon>
    </lineage>
</organism>
<dbReference type="Proteomes" id="UP001501391">
    <property type="component" value="Unassembled WGS sequence"/>
</dbReference>
<sequence length="66" mass="7313">MAQCHFLLGDLTGAVEETHRAVDAARATRSSRVRAQLGELYPYTVGNSPARSVREARDRLRDLLST</sequence>
<evidence type="ECO:0000313" key="2">
    <source>
        <dbReference type="Proteomes" id="UP001501391"/>
    </source>
</evidence>
<accession>A0ABN3B9H3</accession>
<dbReference type="EMBL" id="BAAAOQ010000001">
    <property type="protein sequence ID" value="GAA2191144.1"/>
    <property type="molecule type" value="Genomic_DNA"/>
</dbReference>
<dbReference type="RefSeq" id="WP_346161914.1">
    <property type="nucleotide sequence ID" value="NZ_BAAAOQ010000001.1"/>
</dbReference>
<reference evidence="1 2" key="1">
    <citation type="journal article" date="2019" name="Int. J. Syst. Evol. Microbiol.">
        <title>The Global Catalogue of Microorganisms (GCM) 10K type strain sequencing project: providing services to taxonomists for standard genome sequencing and annotation.</title>
        <authorList>
            <consortium name="The Broad Institute Genomics Platform"/>
            <consortium name="The Broad Institute Genome Sequencing Center for Infectious Disease"/>
            <person name="Wu L."/>
            <person name="Ma J."/>
        </authorList>
    </citation>
    <scope>NUCLEOTIDE SEQUENCE [LARGE SCALE GENOMIC DNA]</scope>
    <source>
        <strain evidence="1 2">JCM 14924</strain>
    </source>
</reference>
<comment type="caution">
    <text evidence="1">The sequence shown here is derived from an EMBL/GenBank/DDBJ whole genome shotgun (WGS) entry which is preliminary data.</text>
</comment>
<keyword evidence="2" id="KW-1185">Reference proteome</keyword>
<name>A0ABN3B9H3_9ACTN</name>
<gene>
    <name evidence="1" type="ORF">GCM10009787_03150</name>
</gene>